<proteinExistence type="inferred from homology"/>
<feature type="transmembrane region" description="Helical" evidence="6">
    <location>
        <begin position="273"/>
        <end position="300"/>
    </location>
</feature>
<keyword evidence="3 6" id="KW-0812">Transmembrane</keyword>
<dbReference type="PANTHER" id="PTHR11101:SF54">
    <property type="entry name" value="LOW-AFFINITY INORGANIC PHOSPHATE TRANSPORTER-RELATED"/>
    <property type="match status" value="1"/>
</dbReference>
<keyword evidence="5 6" id="KW-0472">Membrane</keyword>
<keyword evidence="6" id="KW-0592">Phosphate transport</keyword>
<evidence type="ECO:0000256" key="7">
    <source>
        <dbReference type="SAM" id="MobiDB-lite"/>
    </source>
</evidence>
<gene>
    <name evidence="8" type="ORF">FYJ63_05370</name>
</gene>
<dbReference type="GO" id="GO:0035435">
    <property type="term" value="P:phosphate ion transmembrane transport"/>
    <property type="evidence" value="ECO:0007669"/>
    <property type="project" value="TreeGrafter"/>
</dbReference>
<keyword evidence="2 6" id="KW-0813">Transport</keyword>
<dbReference type="InterPro" id="IPR001204">
    <property type="entry name" value="Phos_transporter"/>
</dbReference>
<accession>A0A7K0K2F3</accession>
<comment type="subcellular location">
    <subcellularLocation>
        <location evidence="1 6">Membrane</location>
        <topology evidence="1 6">Multi-pass membrane protein</topology>
    </subcellularLocation>
</comment>
<protein>
    <recommendedName>
        <fullName evidence="6">Phosphate transporter</fullName>
    </recommendedName>
</protein>
<organism evidence="8 9">
    <name type="scientific">Mobiluncus porci</name>
    <dbReference type="NCBI Taxonomy" id="2652278"/>
    <lineage>
        <taxon>Bacteria</taxon>
        <taxon>Bacillati</taxon>
        <taxon>Actinomycetota</taxon>
        <taxon>Actinomycetes</taxon>
        <taxon>Actinomycetales</taxon>
        <taxon>Actinomycetaceae</taxon>
        <taxon>Mobiluncus</taxon>
    </lineage>
</organism>
<evidence type="ECO:0000256" key="2">
    <source>
        <dbReference type="ARBA" id="ARBA00022448"/>
    </source>
</evidence>
<feature type="compositionally biased region" description="Low complexity" evidence="7">
    <location>
        <begin position="485"/>
        <end position="505"/>
    </location>
</feature>
<evidence type="ECO:0000313" key="9">
    <source>
        <dbReference type="Proteomes" id="UP000442535"/>
    </source>
</evidence>
<reference evidence="8 9" key="1">
    <citation type="submission" date="2019-08" db="EMBL/GenBank/DDBJ databases">
        <title>In-depth cultivation of the pig gut microbiome towards novel bacterial diversity and tailored functional studies.</title>
        <authorList>
            <person name="Wylensek D."/>
            <person name="Hitch T.C.A."/>
            <person name="Clavel T."/>
        </authorList>
    </citation>
    <scope>NUCLEOTIDE SEQUENCE [LARGE SCALE GENOMIC DNA]</scope>
    <source>
        <strain evidence="8 9">RF-GAM-744-WT-7</strain>
    </source>
</reference>
<evidence type="ECO:0000256" key="3">
    <source>
        <dbReference type="ARBA" id="ARBA00022692"/>
    </source>
</evidence>
<feature type="transmembrane region" description="Helical" evidence="6">
    <location>
        <begin position="44"/>
        <end position="68"/>
    </location>
</feature>
<sequence>MATTAFIILAIVVVTALAFDFTNGFHDTANAMATSISTGALKPFQAVAISAVLNVVGAFLSVNVAATVASGIVDLSSFGLIGQGQGNGIDLLMVVFTALIGAIVWNMFTWLLGLPSSSSHALFGGMIGAAFASVGAGGVEWSSILGKIVIPAVASPVIAATVSAFGTFLVYWITSTIPHGRKNTHFRHGQVITACLVSLAHGAGDAQKTMGVIFLALIAAGNADVNQRIPSWVIIACALAIALGTLSGGWRVIRTLGKGLVDLESPQGMCAEATSAAIILTSAAGGMALSTTHVTTGAILGTGLGKKGGVVRWGVAMRMASAWVITLPCSALVGYSTWWIAHFFGQIHPLVGALVDFAILIGMVGLIVIRSRKTAVDASNVNEEWDANSESVESSMGGSATEAIEKTLERDVEEILQGGIDAAAAAAPVTTKTRAQKIQELREQRMVLVKQLRDIERELEDVLFADDNLVGEANPADAENKIPVGAATPQTAAGNAAATASGDAK</sequence>
<dbReference type="GO" id="GO:0016020">
    <property type="term" value="C:membrane"/>
    <property type="evidence" value="ECO:0007669"/>
    <property type="project" value="UniProtKB-SubCell"/>
</dbReference>
<feature type="transmembrane region" description="Helical" evidence="6">
    <location>
        <begin position="320"/>
        <end position="341"/>
    </location>
</feature>
<comment type="caution">
    <text evidence="8">The sequence shown here is derived from an EMBL/GenBank/DDBJ whole genome shotgun (WGS) entry which is preliminary data.</text>
</comment>
<dbReference type="EMBL" id="VUMY01000008">
    <property type="protein sequence ID" value="MST49666.1"/>
    <property type="molecule type" value="Genomic_DNA"/>
</dbReference>
<evidence type="ECO:0000256" key="5">
    <source>
        <dbReference type="ARBA" id="ARBA00023136"/>
    </source>
</evidence>
<dbReference type="PANTHER" id="PTHR11101">
    <property type="entry name" value="PHOSPHATE TRANSPORTER"/>
    <property type="match status" value="1"/>
</dbReference>
<feature type="transmembrane region" description="Helical" evidence="6">
    <location>
        <begin position="89"/>
        <end position="108"/>
    </location>
</feature>
<dbReference type="RefSeq" id="WP_154544567.1">
    <property type="nucleotide sequence ID" value="NZ_VUMY01000008.1"/>
</dbReference>
<evidence type="ECO:0000256" key="1">
    <source>
        <dbReference type="ARBA" id="ARBA00004141"/>
    </source>
</evidence>
<dbReference type="AlphaFoldDB" id="A0A7K0K2F3"/>
<feature type="region of interest" description="Disordered" evidence="7">
    <location>
        <begin position="473"/>
        <end position="505"/>
    </location>
</feature>
<keyword evidence="4 6" id="KW-1133">Transmembrane helix</keyword>
<evidence type="ECO:0000256" key="6">
    <source>
        <dbReference type="RuleBase" id="RU363058"/>
    </source>
</evidence>
<feature type="transmembrane region" description="Helical" evidence="6">
    <location>
        <begin position="347"/>
        <end position="369"/>
    </location>
</feature>
<comment type="similarity">
    <text evidence="6">Belongs to the inorganic phosphate transporter (PiT) (TC 2.A.20) family.</text>
</comment>
<keyword evidence="9" id="KW-1185">Reference proteome</keyword>
<name>A0A7K0K2F3_9ACTO</name>
<dbReference type="Proteomes" id="UP000442535">
    <property type="component" value="Unassembled WGS sequence"/>
</dbReference>
<evidence type="ECO:0000256" key="4">
    <source>
        <dbReference type="ARBA" id="ARBA00022989"/>
    </source>
</evidence>
<feature type="transmembrane region" description="Helical" evidence="6">
    <location>
        <begin position="148"/>
        <end position="173"/>
    </location>
</feature>
<dbReference type="GO" id="GO:0005315">
    <property type="term" value="F:phosphate transmembrane transporter activity"/>
    <property type="evidence" value="ECO:0007669"/>
    <property type="project" value="InterPro"/>
</dbReference>
<feature type="transmembrane region" description="Helical" evidence="6">
    <location>
        <begin position="232"/>
        <end position="253"/>
    </location>
</feature>
<evidence type="ECO:0000313" key="8">
    <source>
        <dbReference type="EMBL" id="MST49666.1"/>
    </source>
</evidence>
<dbReference type="Pfam" id="PF01384">
    <property type="entry name" value="PHO4"/>
    <property type="match status" value="1"/>
</dbReference>
<feature type="transmembrane region" description="Helical" evidence="6">
    <location>
        <begin position="120"/>
        <end position="141"/>
    </location>
</feature>